<dbReference type="InterPro" id="IPR001938">
    <property type="entry name" value="Thaumatin"/>
</dbReference>
<evidence type="ECO:0000313" key="3">
    <source>
        <dbReference type="EnsemblPlants" id="Ma01_p09340.1"/>
    </source>
</evidence>
<dbReference type="PROSITE" id="PS51367">
    <property type="entry name" value="THAUMATIN_2"/>
    <property type="match status" value="1"/>
</dbReference>
<dbReference type="Gramene" id="Ma01_t09340.1">
    <property type="protein sequence ID" value="Ma01_p09340.1"/>
    <property type="gene ID" value="Ma01_g09340"/>
</dbReference>
<dbReference type="PROSITE" id="PS00316">
    <property type="entry name" value="THAUMATIN_1"/>
    <property type="match status" value="1"/>
</dbReference>
<name>A0A804HS33_MUSAM</name>
<evidence type="ECO:0000256" key="1">
    <source>
        <dbReference type="SAM" id="SignalP"/>
    </source>
</evidence>
<dbReference type="Gene3D" id="2.60.110.10">
    <property type="entry name" value="Thaumatin"/>
    <property type="match status" value="1"/>
</dbReference>
<dbReference type="PRINTS" id="PR00347">
    <property type="entry name" value="THAUMATIN"/>
</dbReference>
<dbReference type="OMA" id="PCKSACA"/>
<evidence type="ECO:0000313" key="2">
    <source>
        <dbReference type="EMBL" id="CAG1859021.1"/>
    </source>
</evidence>
<dbReference type="InterPro" id="IPR037176">
    <property type="entry name" value="Osmotin/thaumatin-like_sf"/>
</dbReference>
<feature type="chain" id="PRO_5036219652" evidence="1">
    <location>
        <begin position="34"/>
        <end position="326"/>
    </location>
</feature>
<keyword evidence="1" id="KW-0732">Signal</keyword>
<dbReference type="EMBL" id="HG996466">
    <property type="protein sequence ID" value="CAG1859021.1"/>
    <property type="molecule type" value="Genomic_DNA"/>
</dbReference>
<dbReference type="GO" id="GO:0006952">
    <property type="term" value="P:defense response"/>
    <property type="evidence" value="ECO:0000318"/>
    <property type="project" value="GO_Central"/>
</dbReference>
<protein>
    <submittedName>
        <fullName evidence="2">(wild Malaysian banana) hypothetical protein</fullName>
    </submittedName>
</protein>
<accession>A0A804HS33</accession>
<proteinExistence type="predicted"/>
<dbReference type="EnsemblPlants" id="Ma01_t09340.1">
    <property type="protein sequence ID" value="Ma01_p09340.1"/>
    <property type="gene ID" value="Ma01_g09340"/>
</dbReference>
<organism evidence="3 4">
    <name type="scientific">Musa acuminata subsp. malaccensis</name>
    <name type="common">Wild banana</name>
    <name type="synonym">Musa malaccensis</name>
    <dbReference type="NCBI Taxonomy" id="214687"/>
    <lineage>
        <taxon>Eukaryota</taxon>
        <taxon>Viridiplantae</taxon>
        <taxon>Streptophyta</taxon>
        <taxon>Embryophyta</taxon>
        <taxon>Tracheophyta</taxon>
        <taxon>Spermatophyta</taxon>
        <taxon>Magnoliopsida</taxon>
        <taxon>Liliopsida</taxon>
        <taxon>Zingiberales</taxon>
        <taxon>Musaceae</taxon>
        <taxon>Musa</taxon>
    </lineage>
</organism>
<feature type="signal peptide" evidence="1">
    <location>
        <begin position="1"/>
        <end position="33"/>
    </location>
</feature>
<dbReference type="PANTHER" id="PTHR31048">
    <property type="entry name" value="OS03G0233200 PROTEIN"/>
    <property type="match status" value="1"/>
</dbReference>
<dbReference type="InterPro" id="IPR017949">
    <property type="entry name" value="Thaumatin_CS"/>
</dbReference>
<dbReference type="SUPFAM" id="SSF49870">
    <property type="entry name" value="Osmotin, thaumatin-like protein"/>
    <property type="match status" value="1"/>
</dbReference>
<dbReference type="Proteomes" id="UP000012960">
    <property type="component" value="Unplaced"/>
</dbReference>
<dbReference type="Pfam" id="PF00314">
    <property type="entry name" value="Thaumatin"/>
    <property type="match status" value="1"/>
</dbReference>
<sequence>MPPSLPPLQSTSSLVVLLVVLVLASGSSPGVLSATFTVTNNCAYTVWPGVLASAGSAPLATTGFALAPSESRTLDAPVPWSGRLWARTICAADPASGRFSCATGDCGSGSLECSGGGAAPPATLAEFTLGGSGGTDFYDVSLVDGSNVPMLVVPQSGSPGGSCGPTGCLVDLNGLCPAELRVAQPGGETAACRSACEAFRTARYCCSGEFGSPGTCGPTAYSQFFKNACPRAYSYAYDDATSTFTCPTAATAGYTVTLCPSTTSLKSMGYGNQMAGGLPLINNTMPPLLSSPNRAARRWPTMSPASRGLLCLAVAVALQLQLLHLP</sequence>
<dbReference type="AlphaFoldDB" id="A0A804HS33"/>
<reference evidence="2" key="1">
    <citation type="submission" date="2021-03" db="EMBL/GenBank/DDBJ databases">
        <authorList>
            <consortium name="Genoscope - CEA"/>
            <person name="William W."/>
        </authorList>
    </citation>
    <scope>NUCLEOTIDE SEQUENCE</scope>
    <source>
        <strain evidence="2">Doubled-haploid Pahang</strain>
    </source>
</reference>
<dbReference type="CDD" id="cd09218">
    <property type="entry name" value="TLP-PA"/>
    <property type="match status" value="1"/>
</dbReference>
<dbReference type="InParanoid" id="A0A804HS33"/>
<dbReference type="FunFam" id="2.60.110.10:FF:000001">
    <property type="entry name" value="THAUMATIN-LIKE PROTEIN 1"/>
    <property type="match status" value="1"/>
</dbReference>
<keyword evidence="4" id="KW-1185">Reference proteome</keyword>
<gene>
    <name evidence="2" type="ORF">GSMUA_293160.1</name>
</gene>
<reference evidence="3" key="2">
    <citation type="submission" date="2021-05" db="UniProtKB">
        <authorList>
            <consortium name="EnsemblPlants"/>
        </authorList>
    </citation>
    <scope>IDENTIFICATION</scope>
    <source>
        <strain evidence="3">subsp. malaccensis</strain>
    </source>
</reference>
<evidence type="ECO:0000313" key="4">
    <source>
        <dbReference type="Proteomes" id="UP000012960"/>
    </source>
</evidence>
<dbReference type="SMART" id="SM00205">
    <property type="entry name" value="THN"/>
    <property type="match status" value="1"/>
</dbReference>